<keyword evidence="7" id="KW-1133">Transmembrane helix</keyword>
<evidence type="ECO:0000256" key="6">
    <source>
        <dbReference type="SAM" id="MobiDB-lite"/>
    </source>
</evidence>
<name>A0ABQ9IM98_9NEOP</name>
<proteinExistence type="predicted"/>
<comment type="caution">
    <text evidence="9">The sequence shown here is derived from an EMBL/GenBank/DDBJ whole genome shotgun (WGS) entry which is preliminary data.</text>
</comment>
<evidence type="ECO:0000256" key="4">
    <source>
        <dbReference type="ARBA" id="ARBA00023125"/>
    </source>
</evidence>
<keyword evidence="7" id="KW-0812">Transmembrane</keyword>
<keyword evidence="2 5" id="KW-0863">Zinc-finger</keyword>
<keyword evidence="1" id="KW-0479">Metal-binding</keyword>
<feature type="domain" description="THAP-type" evidence="8">
    <location>
        <begin position="56"/>
        <end position="140"/>
    </location>
</feature>
<feature type="transmembrane region" description="Helical" evidence="7">
    <location>
        <begin position="9"/>
        <end position="28"/>
    </location>
</feature>
<accession>A0ABQ9IM98</accession>
<protein>
    <recommendedName>
        <fullName evidence="8">THAP-type domain-containing protein</fullName>
    </recommendedName>
</protein>
<evidence type="ECO:0000313" key="10">
    <source>
        <dbReference type="Proteomes" id="UP001159363"/>
    </source>
</evidence>
<dbReference type="EMBL" id="JARBHB010000001">
    <property type="protein sequence ID" value="KAJ8897808.1"/>
    <property type="molecule type" value="Genomic_DNA"/>
</dbReference>
<keyword evidence="10" id="KW-1185">Reference proteome</keyword>
<organism evidence="9 10">
    <name type="scientific">Dryococelus australis</name>
    <dbReference type="NCBI Taxonomy" id="614101"/>
    <lineage>
        <taxon>Eukaryota</taxon>
        <taxon>Metazoa</taxon>
        <taxon>Ecdysozoa</taxon>
        <taxon>Arthropoda</taxon>
        <taxon>Hexapoda</taxon>
        <taxon>Insecta</taxon>
        <taxon>Pterygota</taxon>
        <taxon>Neoptera</taxon>
        <taxon>Polyneoptera</taxon>
        <taxon>Phasmatodea</taxon>
        <taxon>Verophasmatodea</taxon>
        <taxon>Anareolatae</taxon>
        <taxon>Phasmatidae</taxon>
        <taxon>Eurycanthinae</taxon>
        <taxon>Dryococelus</taxon>
    </lineage>
</organism>
<dbReference type="Gene3D" id="6.20.210.20">
    <property type="entry name" value="THAP domain"/>
    <property type="match status" value="1"/>
</dbReference>
<evidence type="ECO:0000256" key="5">
    <source>
        <dbReference type="PROSITE-ProRule" id="PRU00309"/>
    </source>
</evidence>
<dbReference type="SUPFAM" id="SSF57716">
    <property type="entry name" value="Glucocorticoid receptor-like (DNA-binding domain)"/>
    <property type="match status" value="1"/>
</dbReference>
<evidence type="ECO:0000256" key="7">
    <source>
        <dbReference type="SAM" id="Phobius"/>
    </source>
</evidence>
<feature type="region of interest" description="Disordered" evidence="6">
    <location>
        <begin position="179"/>
        <end position="201"/>
    </location>
</feature>
<dbReference type="Pfam" id="PF05485">
    <property type="entry name" value="THAP"/>
    <property type="match status" value="1"/>
</dbReference>
<dbReference type="InterPro" id="IPR038441">
    <property type="entry name" value="THAP_Znf_sf"/>
</dbReference>
<evidence type="ECO:0000256" key="3">
    <source>
        <dbReference type="ARBA" id="ARBA00022833"/>
    </source>
</evidence>
<evidence type="ECO:0000256" key="2">
    <source>
        <dbReference type="ARBA" id="ARBA00022771"/>
    </source>
</evidence>
<sequence length="201" mass="22658">MPRGEINNANYIIITTLSTAIGFVYVIAKGARGEVAPCRATEQVPASRDVTGGGGVQASWPALPPSCLHRKTGSAVTYHRFPNYLVTRENWIFARKRKVFKAHTSKVCSIHFSENDYERDLESGLTGSERLKNRTVKRKLVSDLTETRERKIHPENSKCEENKNNGTHVVTQGLNEQTMCQPGPSTRHERHSENTFFFKLN</sequence>
<evidence type="ECO:0000256" key="1">
    <source>
        <dbReference type="ARBA" id="ARBA00022723"/>
    </source>
</evidence>
<evidence type="ECO:0000259" key="8">
    <source>
        <dbReference type="PROSITE" id="PS50950"/>
    </source>
</evidence>
<reference evidence="9 10" key="1">
    <citation type="submission" date="2023-02" db="EMBL/GenBank/DDBJ databases">
        <title>LHISI_Scaffold_Assembly.</title>
        <authorList>
            <person name="Stuart O.P."/>
            <person name="Cleave R."/>
            <person name="Magrath M.J.L."/>
            <person name="Mikheyev A.S."/>
        </authorList>
    </citation>
    <scope>NUCLEOTIDE SEQUENCE [LARGE SCALE GENOMIC DNA]</scope>
    <source>
        <strain evidence="9">Daus_M_001</strain>
        <tissue evidence="9">Leg muscle</tissue>
    </source>
</reference>
<keyword evidence="4 5" id="KW-0238">DNA-binding</keyword>
<keyword evidence="3" id="KW-0862">Zinc</keyword>
<dbReference type="PROSITE" id="PS50950">
    <property type="entry name" value="ZF_THAP"/>
    <property type="match status" value="1"/>
</dbReference>
<keyword evidence="7" id="KW-0472">Membrane</keyword>
<dbReference type="Proteomes" id="UP001159363">
    <property type="component" value="Chromosome 1"/>
</dbReference>
<gene>
    <name evidence="9" type="ORF">PR048_003158</name>
</gene>
<dbReference type="InterPro" id="IPR006612">
    <property type="entry name" value="THAP_Znf"/>
</dbReference>
<evidence type="ECO:0000313" key="9">
    <source>
        <dbReference type="EMBL" id="KAJ8897808.1"/>
    </source>
</evidence>